<comment type="caution">
    <text evidence="1">The sequence shown here is derived from an EMBL/GenBank/DDBJ whole genome shotgun (WGS) entry which is preliminary data.</text>
</comment>
<protein>
    <submittedName>
        <fullName evidence="1">Uncharacterized protein</fullName>
    </submittedName>
</protein>
<organism evidence="1 2">
    <name type="scientific">Colletotrichum truncatum</name>
    <name type="common">Anthracnose fungus</name>
    <name type="synonym">Colletotrichum capsici</name>
    <dbReference type="NCBI Taxonomy" id="5467"/>
    <lineage>
        <taxon>Eukaryota</taxon>
        <taxon>Fungi</taxon>
        <taxon>Dikarya</taxon>
        <taxon>Ascomycota</taxon>
        <taxon>Pezizomycotina</taxon>
        <taxon>Sordariomycetes</taxon>
        <taxon>Hypocreomycetidae</taxon>
        <taxon>Glomerellales</taxon>
        <taxon>Glomerellaceae</taxon>
        <taxon>Colletotrichum</taxon>
        <taxon>Colletotrichum truncatum species complex</taxon>
    </lineage>
</organism>
<reference evidence="1 2" key="1">
    <citation type="journal article" date="2020" name="Phytopathology">
        <title>Genome Sequence Resources of Colletotrichum truncatum, C. plurivorum, C. musicola, and C. sojae: Four Species Pathogenic to Soybean (Glycine max).</title>
        <authorList>
            <person name="Rogerio F."/>
            <person name="Boufleur T.R."/>
            <person name="Ciampi-Guillardi M."/>
            <person name="Sukno S.A."/>
            <person name="Thon M.R."/>
            <person name="Massola Junior N.S."/>
            <person name="Baroncelli R."/>
        </authorList>
    </citation>
    <scope>NUCLEOTIDE SEQUENCE [LARGE SCALE GENOMIC DNA]</scope>
    <source>
        <strain evidence="1 2">CMES1059</strain>
    </source>
</reference>
<accession>A0ACC3ZCE0</accession>
<evidence type="ECO:0000313" key="2">
    <source>
        <dbReference type="Proteomes" id="UP000805649"/>
    </source>
</evidence>
<dbReference type="Proteomes" id="UP000805649">
    <property type="component" value="Unassembled WGS sequence"/>
</dbReference>
<proteinExistence type="predicted"/>
<evidence type="ECO:0000313" key="1">
    <source>
        <dbReference type="EMBL" id="KAL0941792.1"/>
    </source>
</evidence>
<name>A0ACC3ZCE0_COLTU</name>
<keyword evidence="2" id="KW-1185">Reference proteome</keyword>
<sequence length="1527" mass="164818">MDTSEYDTNTLLNNNISSIVFRVYEPSQEQVQAFPSAAADIETELRNRGHIVYYDATRRVLWYFHVPGKDAASADESSGILGSTVDVAGATLLMVEDGSFEPISLFKGRAPGQQAANTPTSSSSTNSALDLSLRNPPTTSTGPPSSSDPDSKPASAGGSDIKSTGSVALKDAYEHFITALLSTISASFCNRISAIPLNYRTILLPSKVTRGSQSEKALDTESAVVGTFRIYLTTTGGLVMSLSLSCCEGLLSVNEPLSPSQIVLGSQILAAPFGVLANYQGFMGGGLPYPELSLGQTPDTQLWRNVDARSSQWRDTCIKILQSRGLSPALLQSCPWIALQMIRRKNGEQKMDGKMTPLLSAMATISWPAVLCFRKKSVVLARNHGLGDPILLAQDETSDFLSEARTWFQLGTDRDEKVLRRKKEREVAAAKEASASVSTQQPNGHSPLGLRRASNAAAVGAMYPTPPDGVQNPLGITPSIDGTTSSPGAPNATVAVADIDTAMTDPVAPDAPITNGGQASEAYGEGWTSNETKQRADSFLGGESDNLFGDIGPDMFGDADITDADFSFFDEQPGDDLDLSGLPDLGMPDAPPSMSSVLPAPVPEPEKMIAPPVEELKPEPSPPIFTKPELKHARSTLMDEGKQRSSIEKTAGLKRESSPFDPDTVYKRVRASLADIGTMPTRTPSRKGSIFDSVDFDPVLPLVNKKYEQGGRFDCNPTSRGSSHEPTTHSVLQGPPTTDYLRRHGKQRKLLKHPEQTSAVIRTITGGLENANLNTSPGKVEDLASDADDVSLVSDQDDSSSTTDEPASPFKSSIRRLNFDDDVVSQVTSLRDIESVEDSDPTLALDLPRLAKAEATEVSITKYFEDAESLPIHFSLTDEDMITIAQIVTEQAVTGNLMVRDSNANTLSTAIVSETRRQLASLGRAAINSLREVIPACLGEFNTCNFKGVVEIPDVPLLGQPNRLHPRPVPPRDSNAEPPKPNNLFQIPTPHMELRRAEARLSVLPSSVQFWESLGLGPAQGPKDLNVVCVFPNWDGMPDVAAAFLDRMRNVYELLKLGSFERLPSSSKVSDGLMPFEADKIATSPGTISPHIGGSLADRMEALNQALLSATVTEKNFVVYFVYPPDHPGSIVEECTAFQQLFEMHKRSLTDRRLTPVNELVLQLVPLDFLTSAAGIVEPPPSEAIKLALETYDRCTLFGGPMPSPAIMLEQSLPRGIDFKLANTSSSSLMHENTCIHIAYAQSIDERWITAAWTDNRGCQQMTVSYNLGRKGKPLSTPLNDVYHEIWETTHDLISKWKVHWRVIITKCGPMDQQEIGFWHGLAQTESVATVSLTLISVDTSPSLQLIPPAIRIPASASSAFYTTPVSTPQASIVSPEQSGTPATPMKESNPANAATPGGTPGDGGADPAEGDAILLDVTDQTWGAVLSHRLSNASTLGELNPALVSGYLVKRGGTKLEDPPVVLEVNIVHVDSNPRLYEPLMREMLTYFRGLGTLARARGVVDRGTDIRPWHIAAAEKGVRALYLLM</sequence>
<gene>
    <name evidence="1" type="ORF">CTRU02_204555</name>
</gene>
<dbReference type="EMBL" id="VUJX02000002">
    <property type="protein sequence ID" value="KAL0941792.1"/>
    <property type="molecule type" value="Genomic_DNA"/>
</dbReference>